<evidence type="ECO:0000259" key="5">
    <source>
        <dbReference type="Pfam" id="PF14686"/>
    </source>
</evidence>
<dbReference type="Gene3D" id="2.60.40.10">
    <property type="entry name" value="Immunoglobulins"/>
    <property type="match status" value="1"/>
</dbReference>
<keyword evidence="2" id="KW-0964">Secreted</keyword>
<dbReference type="PATRIC" id="fig|113653.22.peg.1493"/>
<name>A0A0F7IFH1_9EURY</name>
<dbReference type="Pfam" id="PF14686">
    <property type="entry name" value="fn3_3"/>
    <property type="match status" value="1"/>
</dbReference>
<dbReference type="EMBL" id="CP011267">
    <property type="protein sequence ID" value="AKG91199.1"/>
    <property type="molecule type" value="Genomic_DNA"/>
</dbReference>
<dbReference type="HOGENOM" id="CLU_266937_0_0_2"/>
<dbReference type="RefSeq" id="WP_048095858.1">
    <property type="nucleotide sequence ID" value="NZ_CP011267.1"/>
</dbReference>
<dbReference type="GO" id="GO:0030246">
    <property type="term" value="F:carbohydrate binding"/>
    <property type="evidence" value="ECO:0007669"/>
    <property type="project" value="InterPro"/>
</dbReference>
<reference evidence="6 7" key="1">
    <citation type="submission" date="2015-04" db="EMBL/GenBank/DDBJ databases">
        <title>The complete genome sequence of the hyperthermophilic, obligate iron-reducing archaeon Geoglobus ahangari strain 234T.</title>
        <authorList>
            <person name="Manzella M.P."/>
            <person name="Holmes D.E."/>
            <person name="Rocheleau J.M."/>
            <person name="Chung A."/>
            <person name="Reguera G."/>
            <person name="Kashefi K."/>
        </authorList>
    </citation>
    <scope>NUCLEOTIDE SEQUENCE [LARGE SCALE GENOMIC DNA]</scope>
    <source>
        <strain evidence="6 7">234</strain>
    </source>
</reference>
<comment type="similarity">
    <text evidence="1">Belongs to the serine-aspartate repeat-containing protein (SDr) family.</text>
</comment>
<keyword evidence="6" id="KW-0456">Lyase</keyword>
<dbReference type="KEGG" id="gah:GAH_01510"/>
<evidence type="ECO:0000256" key="3">
    <source>
        <dbReference type="ARBA" id="ARBA00022729"/>
    </source>
</evidence>
<keyword evidence="6" id="KW-0378">Hydrolase</keyword>
<dbReference type="GO" id="GO:0004180">
    <property type="term" value="F:carboxypeptidase activity"/>
    <property type="evidence" value="ECO:0007669"/>
    <property type="project" value="UniProtKB-KW"/>
</dbReference>
<evidence type="ECO:0000256" key="1">
    <source>
        <dbReference type="ARBA" id="ARBA00007257"/>
    </source>
</evidence>
<dbReference type="STRING" id="113653.GAH_01510"/>
<dbReference type="PANTHER" id="PTHR36108:SF13">
    <property type="entry name" value="COLOSSIN-B-RELATED"/>
    <property type="match status" value="1"/>
</dbReference>
<proteinExistence type="inferred from homology"/>
<keyword evidence="6" id="KW-0645">Protease</keyword>
<feature type="transmembrane region" description="Helical" evidence="4">
    <location>
        <begin position="21"/>
        <end position="40"/>
    </location>
</feature>
<gene>
    <name evidence="6" type="ORF">GAH_01510</name>
</gene>
<dbReference type="InterPro" id="IPR029413">
    <property type="entry name" value="RG-lyase_II"/>
</dbReference>
<keyword evidence="6" id="KW-0121">Carboxypeptidase</keyword>
<sequence length="1238" mass="131746">MECASKCARGEFGVKEKFRTILVLIVVSVALLVITSTAAAQYNITGNVTVVGATDPATTPLIVVAYNETRNLWYASFGPVLSDPTTETLVFPYNVSNLPTGNYTVFAFLDFNGNNTPDSDEPQNASNQIQILNGDVSGVDLVIYNATSTAPTPQPAGTVNYTISGFLFPSANVSVGLVEVYAFNSSLYTRDDLTAENVTAFLPSADNSTTVTVIAYPAQYSFQVAAGSYYVVALLNESGNYTAIGYAVNASDVLGMTAINVTLGDNTSANITLYETTASPAGTSSGTGTVSQGSANVTVGGTVYYSGIATGTLHIAAYNATQPLTESLLLSQPVNVTVVQSPAFPYAYSLSVPPGFYWVIAFLDLNASNGYDPGEPVGFAINATSNATAVPIDAFAGNSTADVILNESNGFLTGSYYGNYTEGGYFEENFTLPSGLVYWYPETCNQSTVNVTVRALNWSTVYNSTSDFMITLEGTCFYGVSVDSNGTADIGIQPGEYRVVIYEAIPPFRMIEVGNRTASEGGEIAIDFSQLDIPEVRSVTVRVLDSGAPVASAEVVVYSTTAFLGYGITDQNGNVTINGIDGNYTAQVMIFGNYTVQTYTFSVSINNTTSVIVLDISSLPTLAGYVLKDGTPVSGAFVSLYSDDYLVYVTATTNSSGYYSLSLPSYGTYNIRVDPGFSSEYFTPYEDRLDVNQSLTSSLYNISVGFANGVKLSGYVTDTSGRSDTPMSDVLIWTFSEDTLYYAYTFTNDSGYYELELPAGTYEIHFDPTTSSSPGFVEKVVTLSLAGDTVYNVTFDLADQGNMLSGWIVDGNGQPVTCSYGCGWIVAYGENGWNSAEVGSDGYYEMYLPSGDYTVEFYPYSSSYTTVRTSVSLSGDTVMNLTVSQGYSLSGQVLRNGQAVSYADVYLYNSDTWEFAGWTSTDYNGNFVIHGLSGGNYTIEVYSPTAGYYSAEVTVSGDVTLTVDMSAVGGYTLDGTILPSGSADVYIYNDEYSFWTYTDNGTFSMAGIPPGNYTVQIYHYDLGMPMNFEVSISSDTSMTFDFGVSSTTLSSVRVTVVNETGSAVSGASVSLYSDTTGASNTTDSNGVATFQLPDGTYSVVVQADGYYINATTLTVSGDTSLSIALESIATQTQNGTTGGTQTSLVVNITSLYDSDVSVWITVKDSNATSDRYYAEVFERTIPAGQTASFTLSVPAGTYKVAVLYPVYSNGVIAETGEVYQLNVTVPGSPPLEFTVPGS</sequence>
<accession>A0A0F7IFH1</accession>
<dbReference type="SUPFAM" id="SSF49452">
    <property type="entry name" value="Starch-binding domain-like"/>
    <property type="match status" value="2"/>
</dbReference>
<dbReference type="GO" id="GO:0016829">
    <property type="term" value="F:lyase activity"/>
    <property type="evidence" value="ECO:0007669"/>
    <property type="project" value="UniProtKB-KW"/>
</dbReference>
<keyword evidence="4" id="KW-0812">Transmembrane</keyword>
<dbReference type="PANTHER" id="PTHR36108">
    <property type="entry name" value="COLOSSIN-B-RELATED"/>
    <property type="match status" value="1"/>
</dbReference>
<dbReference type="InterPro" id="IPR013784">
    <property type="entry name" value="Carb-bd-like_fold"/>
</dbReference>
<dbReference type="InterPro" id="IPR013783">
    <property type="entry name" value="Ig-like_fold"/>
</dbReference>
<evidence type="ECO:0000313" key="6">
    <source>
        <dbReference type="EMBL" id="AKG91199.1"/>
    </source>
</evidence>
<keyword evidence="4" id="KW-0472">Membrane</keyword>
<keyword evidence="7" id="KW-1185">Reference proteome</keyword>
<dbReference type="InterPro" id="IPR008969">
    <property type="entry name" value="CarboxyPept-like_regulatory"/>
</dbReference>
<dbReference type="SUPFAM" id="SSF49478">
    <property type="entry name" value="Cna protein B-type domain"/>
    <property type="match status" value="2"/>
</dbReference>
<dbReference type="SUPFAM" id="SSF49464">
    <property type="entry name" value="Carboxypeptidase regulatory domain-like"/>
    <property type="match status" value="3"/>
</dbReference>
<evidence type="ECO:0000256" key="4">
    <source>
        <dbReference type="SAM" id="Phobius"/>
    </source>
</evidence>
<dbReference type="AlphaFoldDB" id="A0A0F7IFH1"/>
<keyword evidence="4" id="KW-1133">Transmembrane helix</keyword>
<evidence type="ECO:0000256" key="2">
    <source>
        <dbReference type="ARBA" id="ARBA00022525"/>
    </source>
</evidence>
<dbReference type="Pfam" id="PF13620">
    <property type="entry name" value="CarboxypepD_reg"/>
    <property type="match status" value="3"/>
</dbReference>
<organism evidence="6 7">
    <name type="scientific">Geoglobus ahangari</name>
    <dbReference type="NCBI Taxonomy" id="113653"/>
    <lineage>
        <taxon>Archaea</taxon>
        <taxon>Methanobacteriati</taxon>
        <taxon>Methanobacteriota</taxon>
        <taxon>Archaeoglobi</taxon>
        <taxon>Archaeoglobales</taxon>
        <taxon>Archaeoglobaceae</taxon>
        <taxon>Geoglobus</taxon>
    </lineage>
</organism>
<dbReference type="InParanoid" id="A0A0F7IFH1"/>
<evidence type="ECO:0000313" key="7">
    <source>
        <dbReference type="Proteomes" id="UP000034723"/>
    </source>
</evidence>
<dbReference type="Proteomes" id="UP000034723">
    <property type="component" value="Chromosome"/>
</dbReference>
<dbReference type="GeneID" id="24804080"/>
<feature type="domain" description="Rhamnogalacturonan lyase" evidence="5">
    <location>
        <begin position="974"/>
        <end position="1032"/>
    </location>
</feature>
<protein>
    <submittedName>
        <fullName evidence="6">Polysaccharide lyase family 4, domain II/Carboxypeptidase regulatory-like domain</fullName>
    </submittedName>
</protein>
<dbReference type="Gene3D" id="2.60.40.1120">
    <property type="entry name" value="Carboxypeptidase-like, regulatory domain"/>
    <property type="match status" value="4"/>
</dbReference>
<keyword evidence="3" id="KW-0732">Signal</keyword>